<dbReference type="OrthoDB" id="158360at2759"/>
<feature type="transmembrane region" description="Helical" evidence="13">
    <location>
        <begin position="195"/>
        <end position="215"/>
    </location>
</feature>
<evidence type="ECO:0000256" key="10">
    <source>
        <dbReference type="ARBA" id="ARBA00040957"/>
    </source>
</evidence>
<evidence type="ECO:0000256" key="7">
    <source>
        <dbReference type="ARBA" id="ARBA00023034"/>
    </source>
</evidence>
<keyword evidence="3 11" id="KW-0813">Transport</keyword>
<dbReference type="GO" id="GO:0031902">
    <property type="term" value="C:late endosome membrane"/>
    <property type="evidence" value="ECO:0007669"/>
    <property type="project" value="TreeGrafter"/>
</dbReference>
<dbReference type="GO" id="GO:0015031">
    <property type="term" value="P:protein transport"/>
    <property type="evidence" value="ECO:0007669"/>
    <property type="project" value="UniProtKB-KW"/>
</dbReference>
<gene>
    <name evidence="14" type="primary">BOS1</name>
    <name evidence="14" type="ORF">H4R18_005924</name>
</gene>
<comment type="subcellular location">
    <subcellularLocation>
        <location evidence="1">Endoplasmic reticulum membrane</location>
        <topology evidence="1">Single-pass type IV membrane protein</topology>
    </subcellularLocation>
    <subcellularLocation>
        <location evidence="2">Golgi apparatus membrane</location>
        <topology evidence="2">Single-pass type IV membrane protein</topology>
    </subcellularLocation>
</comment>
<evidence type="ECO:0000256" key="3">
    <source>
        <dbReference type="ARBA" id="ARBA00022448"/>
    </source>
</evidence>
<dbReference type="EMBL" id="JANBUL010000410">
    <property type="protein sequence ID" value="KAJ2775833.1"/>
    <property type="molecule type" value="Genomic_DNA"/>
</dbReference>
<dbReference type="AlphaFoldDB" id="A0A9W8LCM6"/>
<dbReference type="GO" id="GO:0012507">
    <property type="term" value="C:ER to Golgi transport vesicle membrane"/>
    <property type="evidence" value="ECO:0007669"/>
    <property type="project" value="TreeGrafter"/>
</dbReference>
<evidence type="ECO:0000256" key="8">
    <source>
        <dbReference type="ARBA" id="ARBA00023136"/>
    </source>
</evidence>
<dbReference type="GO" id="GO:0005484">
    <property type="term" value="F:SNAP receptor activity"/>
    <property type="evidence" value="ECO:0007669"/>
    <property type="project" value="InterPro"/>
</dbReference>
<dbReference type="InterPro" id="IPR027027">
    <property type="entry name" value="GOSR2/Membrin/Bos1"/>
</dbReference>
<dbReference type="Pfam" id="PF12352">
    <property type="entry name" value="V-SNARE_C"/>
    <property type="match status" value="1"/>
</dbReference>
<dbReference type="GO" id="GO:0006888">
    <property type="term" value="P:endoplasmic reticulum to Golgi vesicle-mediated transport"/>
    <property type="evidence" value="ECO:0007669"/>
    <property type="project" value="TreeGrafter"/>
</dbReference>
<evidence type="ECO:0000256" key="6">
    <source>
        <dbReference type="ARBA" id="ARBA00022989"/>
    </source>
</evidence>
<keyword evidence="4 13" id="KW-0812">Transmembrane</keyword>
<evidence type="ECO:0000256" key="4">
    <source>
        <dbReference type="ARBA" id="ARBA00022692"/>
    </source>
</evidence>
<proteinExistence type="inferred from homology"/>
<keyword evidence="6 13" id="KW-1133">Transmembrane helix</keyword>
<evidence type="ECO:0000256" key="1">
    <source>
        <dbReference type="ARBA" id="ARBA00004163"/>
    </source>
</evidence>
<sequence length="216" mass="24218">MASEYNAAQRVLHQVKQNVSDFELGRSNGSDASAVQAAIAQGLETLGQRIAEYRILGRQETNERKRKTMLDRATAMGDEHEQLKRRYEKLRQRRAEQALHASERHELFQRGAGAARAPVGAAVVVDLHDEDAFYRRAEQDLDGYIAQGMASLENLREQRGFLNNAHQRILSAAETLGLSRTVITMINRRTTQDKIILGAGMAVTCASIYFILQFFG</sequence>
<dbReference type="PIRSF" id="PIRSF028865">
    <property type="entry name" value="Membrin-2"/>
    <property type="match status" value="1"/>
</dbReference>
<dbReference type="Proteomes" id="UP001140217">
    <property type="component" value="Unassembled WGS sequence"/>
</dbReference>
<evidence type="ECO:0000256" key="9">
    <source>
        <dbReference type="ARBA" id="ARBA00037983"/>
    </source>
</evidence>
<organism evidence="14 15">
    <name type="scientific">Coemansia javaensis</name>
    <dbReference type="NCBI Taxonomy" id="2761396"/>
    <lineage>
        <taxon>Eukaryota</taxon>
        <taxon>Fungi</taxon>
        <taxon>Fungi incertae sedis</taxon>
        <taxon>Zoopagomycota</taxon>
        <taxon>Kickxellomycotina</taxon>
        <taxon>Kickxellomycetes</taxon>
        <taxon>Kickxellales</taxon>
        <taxon>Kickxellaceae</taxon>
        <taxon>Coemansia</taxon>
    </lineage>
</organism>
<dbReference type="PANTHER" id="PTHR21230:SF1">
    <property type="entry name" value="GOLGI SNAP RECEPTOR COMPLEX MEMBER 2"/>
    <property type="match status" value="1"/>
</dbReference>
<evidence type="ECO:0000256" key="12">
    <source>
        <dbReference type="SAM" id="Coils"/>
    </source>
</evidence>
<evidence type="ECO:0000256" key="2">
    <source>
        <dbReference type="ARBA" id="ARBA00004409"/>
    </source>
</evidence>
<name>A0A9W8LCM6_9FUNG</name>
<evidence type="ECO:0000256" key="11">
    <source>
        <dbReference type="PIRNR" id="PIRNR028865"/>
    </source>
</evidence>
<feature type="coiled-coil region" evidence="12">
    <location>
        <begin position="73"/>
        <end position="100"/>
    </location>
</feature>
<keyword evidence="15" id="KW-1185">Reference proteome</keyword>
<evidence type="ECO:0000256" key="5">
    <source>
        <dbReference type="ARBA" id="ARBA00022927"/>
    </source>
</evidence>
<protein>
    <recommendedName>
        <fullName evidence="10 11">Protein transport protein BOS1</fullName>
    </recommendedName>
</protein>
<evidence type="ECO:0000313" key="15">
    <source>
        <dbReference type="Proteomes" id="UP001140217"/>
    </source>
</evidence>
<comment type="similarity">
    <text evidence="9 11">Belongs to the BOS1 family.</text>
</comment>
<evidence type="ECO:0000313" key="14">
    <source>
        <dbReference type="EMBL" id="KAJ2775833.1"/>
    </source>
</evidence>
<keyword evidence="5 11" id="KW-0653">Protein transport</keyword>
<comment type="function">
    <text evidence="11">SNARE required for protein transport between the ER and the Golgi complex.</text>
</comment>
<dbReference type="GO" id="GO:0000139">
    <property type="term" value="C:Golgi membrane"/>
    <property type="evidence" value="ECO:0007669"/>
    <property type="project" value="UniProtKB-SubCell"/>
</dbReference>
<keyword evidence="12" id="KW-0175">Coiled coil</keyword>
<dbReference type="PANTHER" id="PTHR21230">
    <property type="entry name" value="VESICLE TRANSPORT V-SNARE PROTEIN VTI1-RELATED"/>
    <property type="match status" value="1"/>
</dbReference>
<evidence type="ECO:0000256" key="13">
    <source>
        <dbReference type="SAM" id="Phobius"/>
    </source>
</evidence>
<accession>A0A9W8LCM6</accession>
<reference evidence="14" key="1">
    <citation type="submission" date="2022-07" db="EMBL/GenBank/DDBJ databases">
        <title>Phylogenomic reconstructions and comparative analyses of Kickxellomycotina fungi.</title>
        <authorList>
            <person name="Reynolds N.K."/>
            <person name="Stajich J.E."/>
            <person name="Barry K."/>
            <person name="Grigoriev I.V."/>
            <person name="Crous P."/>
            <person name="Smith M.E."/>
        </authorList>
    </citation>
    <scope>NUCLEOTIDE SEQUENCE</scope>
    <source>
        <strain evidence="14">NBRC 105414</strain>
    </source>
</reference>
<keyword evidence="8 11" id="KW-0472">Membrane</keyword>
<dbReference type="GO" id="GO:0005789">
    <property type="term" value="C:endoplasmic reticulum membrane"/>
    <property type="evidence" value="ECO:0007669"/>
    <property type="project" value="UniProtKB-SubCell"/>
</dbReference>
<comment type="caution">
    <text evidence="14">The sequence shown here is derived from an EMBL/GenBank/DDBJ whole genome shotgun (WGS) entry which is preliminary data.</text>
</comment>
<dbReference type="GO" id="GO:0031201">
    <property type="term" value="C:SNARE complex"/>
    <property type="evidence" value="ECO:0007669"/>
    <property type="project" value="TreeGrafter"/>
</dbReference>
<keyword evidence="7" id="KW-0333">Golgi apparatus</keyword>
<dbReference type="GO" id="GO:0006906">
    <property type="term" value="P:vesicle fusion"/>
    <property type="evidence" value="ECO:0007669"/>
    <property type="project" value="TreeGrafter"/>
</dbReference>
<dbReference type="GO" id="GO:0000149">
    <property type="term" value="F:SNARE binding"/>
    <property type="evidence" value="ECO:0007669"/>
    <property type="project" value="TreeGrafter"/>
</dbReference>